<dbReference type="Pfam" id="PF05186">
    <property type="entry name" value="Dpy-30"/>
    <property type="match status" value="1"/>
</dbReference>
<dbReference type="STRING" id="1611254.A0A2G5U3E1"/>
<dbReference type="AlphaFoldDB" id="A0A2G5U3E1"/>
<gene>
    <name evidence="1" type="primary">Cni-R05G6.5</name>
    <name evidence="1" type="synonym">Cnig_chr_IV.g13825</name>
    <name evidence="1" type="ORF">B9Z55_013825</name>
</gene>
<dbReference type="InterPro" id="IPR007858">
    <property type="entry name" value="Dpy-30_motif"/>
</dbReference>
<dbReference type="Gene3D" id="1.20.890.10">
    <property type="entry name" value="cAMP-dependent protein kinase regulatory subunit, dimerization-anchoring domain"/>
    <property type="match status" value="1"/>
</dbReference>
<protein>
    <submittedName>
        <fullName evidence="1">Uncharacterized protein</fullName>
    </submittedName>
</protein>
<dbReference type="SUPFAM" id="SSF54919">
    <property type="entry name" value="Nucleoside diphosphate kinase, NDK"/>
    <property type="match status" value="1"/>
</dbReference>
<dbReference type="Proteomes" id="UP000230233">
    <property type="component" value="Chromosome IV"/>
</dbReference>
<dbReference type="EMBL" id="PDUG01000004">
    <property type="protein sequence ID" value="PIC34058.1"/>
    <property type="molecule type" value="Genomic_DNA"/>
</dbReference>
<proteinExistence type="predicted"/>
<keyword evidence="2" id="KW-1185">Reference proteome</keyword>
<name>A0A2G5U3E1_9PELO</name>
<evidence type="ECO:0000313" key="2">
    <source>
        <dbReference type="Proteomes" id="UP000230233"/>
    </source>
</evidence>
<dbReference type="OrthoDB" id="417678at2759"/>
<dbReference type="InterPro" id="IPR036850">
    <property type="entry name" value="NDK-like_dom_sf"/>
</dbReference>
<reference evidence="2" key="1">
    <citation type="submission" date="2017-10" db="EMBL/GenBank/DDBJ databases">
        <title>Rapid genome shrinkage in a self-fertile nematode reveals novel sperm competition proteins.</title>
        <authorList>
            <person name="Yin D."/>
            <person name="Schwarz E.M."/>
            <person name="Thomas C.G."/>
            <person name="Felde R.L."/>
            <person name="Korf I.F."/>
            <person name="Cutter A.D."/>
            <person name="Schartner C.M."/>
            <person name="Ralston E.J."/>
            <person name="Meyer B.J."/>
            <person name="Haag E.S."/>
        </authorList>
    </citation>
    <scope>NUCLEOTIDE SEQUENCE [LARGE SCALE GENOMIC DNA]</scope>
    <source>
        <strain evidence="2">JU1422</strain>
    </source>
</reference>
<sequence>MYRSEISKPQLENPNLIERLVVIILPNYFYEYESVLQHLVKEKFGIVEKSVKNFKPEDVLEWKSADLESQDIWGFSDRLSDGPCMLLLCQRANAFIEMTGVARYHNAIANRMSSKNGIYFSKTTIAAYHDTLFFYPKYVDEKLMIKHAKDYLSVEVWPKLSQGLARLAVERPANPIVCLTLLFSILHISNFSEMAS</sequence>
<comment type="caution">
    <text evidence="1">The sequence shown here is derived from an EMBL/GenBank/DDBJ whole genome shotgun (WGS) entry which is preliminary data.</text>
</comment>
<dbReference type="CDD" id="cd22958">
    <property type="entry name" value="DD_DPY30_SDC1-like"/>
    <property type="match status" value="1"/>
</dbReference>
<evidence type="ECO:0000313" key="1">
    <source>
        <dbReference type="EMBL" id="PIC34058.1"/>
    </source>
</evidence>
<organism evidence="1 2">
    <name type="scientific">Caenorhabditis nigoni</name>
    <dbReference type="NCBI Taxonomy" id="1611254"/>
    <lineage>
        <taxon>Eukaryota</taxon>
        <taxon>Metazoa</taxon>
        <taxon>Ecdysozoa</taxon>
        <taxon>Nematoda</taxon>
        <taxon>Chromadorea</taxon>
        <taxon>Rhabditida</taxon>
        <taxon>Rhabditina</taxon>
        <taxon>Rhabditomorpha</taxon>
        <taxon>Rhabditoidea</taxon>
        <taxon>Rhabditidae</taxon>
        <taxon>Peloderinae</taxon>
        <taxon>Caenorhabditis</taxon>
    </lineage>
</organism>
<accession>A0A2G5U3E1</accession>